<reference evidence="1 2" key="1">
    <citation type="submission" date="2020-06" db="EMBL/GenBank/DDBJ databases">
        <title>Description of novel acetic acid bacteria.</title>
        <authorList>
            <person name="Sombolestani A."/>
        </authorList>
    </citation>
    <scope>NUCLEOTIDE SEQUENCE [LARGE SCALE GENOMIC DNA]</scope>
    <source>
        <strain evidence="1 2">LMG 26838</strain>
    </source>
</reference>
<feature type="non-terminal residue" evidence="1">
    <location>
        <position position="51"/>
    </location>
</feature>
<evidence type="ECO:0000313" key="2">
    <source>
        <dbReference type="Proteomes" id="UP000565205"/>
    </source>
</evidence>
<name>A0A850NWT2_9PROT</name>
<dbReference type="AlphaFoldDB" id="A0A850NWT2"/>
<evidence type="ECO:0000313" key="1">
    <source>
        <dbReference type="EMBL" id="NVN31278.1"/>
    </source>
</evidence>
<dbReference type="EMBL" id="JABXXQ010000330">
    <property type="protein sequence ID" value="NVN31278.1"/>
    <property type="molecule type" value="Genomic_DNA"/>
</dbReference>
<organism evidence="1 2">
    <name type="scientific">Endobacter medicaginis</name>
    <dbReference type="NCBI Taxonomy" id="1181271"/>
    <lineage>
        <taxon>Bacteria</taxon>
        <taxon>Pseudomonadati</taxon>
        <taxon>Pseudomonadota</taxon>
        <taxon>Alphaproteobacteria</taxon>
        <taxon>Acetobacterales</taxon>
        <taxon>Acetobacteraceae</taxon>
        <taxon>Endobacter</taxon>
    </lineage>
</organism>
<sequence length="51" mass="5814">MILDAAFHRRVLRLYEDMLDQPTPDRAAWLEQCCADTPGLREAVQALVDAQ</sequence>
<comment type="caution">
    <text evidence="1">The sequence shown here is derived from an EMBL/GenBank/DDBJ whole genome shotgun (WGS) entry which is preliminary data.</text>
</comment>
<accession>A0A850NWT2</accession>
<dbReference type="Proteomes" id="UP000565205">
    <property type="component" value="Unassembled WGS sequence"/>
</dbReference>
<protein>
    <submittedName>
        <fullName evidence="1">Uncharacterized protein</fullName>
    </submittedName>
</protein>
<proteinExistence type="predicted"/>
<gene>
    <name evidence="1" type="ORF">HUK83_13160</name>
</gene>